<proteinExistence type="predicted"/>
<keyword evidence="2" id="KW-1185">Reference proteome</keyword>
<protein>
    <submittedName>
        <fullName evidence="1">Uncharacterized protein</fullName>
    </submittedName>
</protein>
<dbReference type="Proteomes" id="UP001163324">
    <property type="component" value="Chromosome 5"/>
</dbReference>
<evidence type="ECO:0000313" key="1">
    <source>
        <dbReference type="EMBL" id="KAI9899795.1"/>
    </source>
</evidence>
<accession>A0ACC0V2V0</accession>
<reference evidence="1" key="1">
    <citation type="submission" date="2022-10" db="EMBL/GenBank/DDBJ databases">
        <title>Complete Genome of Trichothecium roseum strain YXFP-22015, a Plant Pathogen Isolated from Citrus.</title>
        <authorList>
            <person name="Wang Y."/>
            <person name="Zhu L."/>
        </authorList>
    </citation>
    <scope>NUCLEOTIDE SEQUENCE</scope>
    <source>
        <strain evidence="1">YXFP-22015</strain>
    </source>
</reference>
<gene>
    <name evidence="1" type="ORF">N3K66_006256</name>
</gene>
<name>A0ACC0V2V0_9HYPO</name>
<sequence>MAPLLPSRSAALLALVGLSQAIEPPRVPHQPVGGGDRRLTFNETVVGPSLSPRSVSLVWSAAGEDGRYITTNDGGDLVLVDIVSGDEETFVTADALPADVHEYEISSDSSRMLIATNYTKQYRHSYFADYQVLDVKSGELTPLIDDQAGDVQYAKLAPTGDFIAFVRGNDLFLRDHATGDITRVTDNGGPDMFNGVFDWVYEEEVFGDRGSLWFSPDAEYVAFLSFNETGVETFTIPYYMDNQKVAPPYPRELELRYPKVGSTNPTVHLNVLEVATGKFEEVAVDAFAADDLVIGELAWVTDAHEAFIYRAYNRVQDHDVHVVVDPATLESRQVRERDGSDGWLENVLAIQYIGALKNAGNRTSADTTYYVDLSDESGWMHVYLHPVQADGGKPIQLTSGEWEVKSILHVDAKRGLLYYSATKRHSTESHVYKLSLATGKSTPLVDDETPGFWSSSWSSEGGYYILSYQGPDVPYQEVYAVNGTKPIRVLEDNAAFYGKIEEYALPNITYFELEHPDGYSLNVMQMLPPDFDASKKHPILLTPYGGPNSQSVTKQFQSYGWEAYITSEEELGYITYTVDNRGTALKGREFRSAVTEQLGKLEPVDQTWAASELVKRFDYVDADKVGMFGWSFGGYLTAKTIELDAGVFSHGLIVAPVTDWRFYDSVYTERYMKRLRDNEAGYLETAVHDAAGFKNLAGAAALLHGTGDDNVHYANTAALFDLLVGAGVPSTKLDMTAFTDSDHSIRYNGANVWIYKLMTEKLYQEVQRNPDARVLAHQWSRRQEEEEEEE</sequence>
<evidence type="ECO:0000313" key="2">
    <source>
        <dbReference type="Proteomes" id="UP001163324"/>
    </source>
</evidence>
<comment type="caution">
    <text evidence="1">The sequence shown here is derived from an EMBL/GenBank/DDBJ whole genome shotgun (WGS) entry which is preliminary data.</text>
</comment>
<dbReference type="EMBL" id="CM047944">
    <property type="protein sequence ID" value="KAI9899795.1"/>
    <property type="molecule type" value="Genomic_DNA"/>
</dbReference>
<organism evidence="1 2">
    <name type="scientific">Trichothecium roseum</name>
    <dbReference type="NCBI Taxonomy" id="47278"/>
    <lineage>
        <taxon>Eukaryota</taxon>
        <taxon>Fungi</taxon>
        <taxon>Dikarya</taxon>
        <taxon>Ascomycota</taxon>
        <taxon>Pezizomycotina</taxon>
        <taxon>Sordariomycetes</taxon>
        <taxon>Hypocreomycetidae</taxon>
        <taxon>Hypocreales</taxon>
        <taxon>Hypocreales incertae sedis</taxon>
        <taxon>Trichothecium</taxon>
    </lineage>
</organism>